<organism evidence="2 3">
    <name type="scientific">Tautonia sociabilis</name>
    <dbReference type="NCBI Taxonomy" id="2080755"/>
    <lineage>
        <taxon>Bacteria</taxon>
        <taxon>Pseudomonadati</taxon>
        <taxon>Planctomycetota</taxon>
        <taxon>Planctomycetia</taxon>
        <taxon>Isosphaerales</taxon>
        <taxon>Isosphaeraceae</taxon>
        <taxon>Tautonia</taxon>
    </lineage>
</organism>
<proteinExistence type="predicted"/>
<feature type="region of interest" description="Disordered" evidence="1">
    <location>
        <begin position="175"/>
        <end position="194"/>
    </location>
</feature>
<keyword evidence="3" id="KW-1185">Reference proteome</keyword>
<comment type="caution">
    <text evidence="2">The sequence shown here is derived from an EMBL/GenBank/DDBJ whole genome shotgun (WGS) entry which is preliminary data.</text>
</comment>
<reference evidence="2 3" key="1">
    <citation type="submission" date="2018-12" db="EMBL/GenBank/DDBJ databases">
        <authorList>
            <person name="Toschakov S.V."/>
        </authorList>
    </citation>
    <scope>NUCLEOTIDE SEQUENCE [LARGE SCALE GENOMIC DNA]</scope>
    <source>
        <strain evidence="2 3">GM2012</strain>
    </source>
</reference>
<dbReference type="Proteomes" id="UP000280296">
    <property type="component" value="Unassembled WGS sequence"/>
</dbReference>
<dbReference type="OrthoDB" id="9843915at2"/>
<sequence>MSRRPIGPPAVLGVVALLATVGAPEPSPAADMVAFRLKNTTDAPVSEMYFTSVPKGTILPPVIGTNPDGSPIEGSPMKALPSSVGIDVSSSYVLLTDDPADTDLERMFLLFGYEPDPNAAAGAVPFLPLVDDAGNRVGRLEPGGTFDFELDLAQGSLAYLLKSAIDGLTLEVLGDGAPTDPGSDPIPGGDPGTPIPEPGALLLWSVIGFGALALARRRLPSRAFC</sequence>
<evidence type="ECO:0000313" key="2">
    <source>
        <dbReference type="EMBL" id="RUL83644.1"/>
    </source>
</evidence>
<feature type="compositionally biased region" description="Low complexity" evidence="1">
    <location>
        <begin position="178"/>
        <end position="187"/>
    </location>
</feature>
<evidence type="ECO:0000256" key="1">
    <source>
        <dbReference type="SAM" id="MobiDB-lite"/>
    </source>
</evidence>
<protein>
    <submittedName>
        <fullName evidence="2">Uncharacterized protein</fullName>
    </submittedName>
</protein>
<evidence type="ECO:0000313" key="3">
    <source>
        <dbReference type="Proteomes" id="UP000280296"/>
    </source>
</evidence>
<reference evidence="2 3" key="2">
    <citation type="submission" date="2019-01" db="EMBL/GenBank/DDBJ databases">
        <title>Tautonia sociabilis, a novel thermotolerant planctomycete of Isosphaeraceae family, isolated from a 4000 m deep subterranean habitat.</title>
        <authorList>
            <person name="Kovaleva O.L."/>
            <person name="Elcheninov A.G."/>
            <person name="Van Heerden E."/>
            <person name="Toshchakov S.V."/>
            <person name="Novikov A."/>
            <person name="Bonch-Osmolovskaya E.A."/>
            <person name="Kublanov I.V."/>
        </authorList>
    </citation>
    <scope>NUCLEOTIDE SEQUENCE [LARGE SCALE GENOMIC DNA]</scope>
    <source>
        <strain evidence="2 3">GM2012</strain>
    </source>
</reference>
<dbReference type="AlphaFoldDB" id="A0A432MEA1"/>
<accession>A0A432MEA1</accession>
<name>A0A432MEA1_9BACT</name>
<gene>
    <name evidence="2" type="ORF">TsocGM_21665</name>
</gene>
<dbReference type="RefSeq" id="WP_126727551.1">
    <property type="nucleotide sequence ID" value="NZ_RYZH01000057.1"/>
</dbReference>
<dbReference type="EMBL" id="RYZH01000057">
    <property type="protein sequence ID" value="RUL83644.1"/>
    <property type="molecule type" value="Genomic_DNA"/>
</dbReference>